<comment type="cofactor">
    <cofactor evidence="1">
        <name>pyridoxal 5'-phosphate</name>
        <dbReference type="ChEBI" id="CHEBI:597326"/>
    </cofactor>
</comment>
<evidence type="ECO:0000313" key="5">
    <source>
        <dbReference type="EMBL" id="GGJ09704.1"/>
    </source>
</evidence>
<keyword evidence="3 4" id="KW-0663">Pyridoxal phosphate</keyword>
<keyword evidence="5" id="KW-0032">Aminotransferase</keyword>
<organism evidence="5 6">
    <name type="scientific">Halopseudomonas pertucinogena</name>
    <dbReference type="NCBI Taxonomy" id="86175"/>
    <lineage>
        <taxon>Bacteria</taxon>
        <taxon>Pseudomonadati</taxon>
        <taxon>Pseudomonadota</taxon>
        <taxon>Gammaproteobacteria</taxon>
        <taxon>Pseudomonadales</taxon>
        <taxon>Pseudomonadaceae</taxon>
        <taxon>Halopseudomonas</taxon>
    </lineage>
</organism>
<dbReference type="SUPFAM" id="SSF53383">
    <property type="entry name" value="PLP-dependent transferases"/>
    <property type="match status" value="1"/>
</dbReference>
<dbReference type="NCBIfam" id="NF005682">
    <property type="entry name" value="PRK07480.1"/>
    <property type="match status" value="1"/>
</dbReference>
<evidence type="ECO:0000256" key="1">
    <source>
        <dbReference type="ARBA" id="ARBA00001933"/>
    </source>
</evidence>
<dbReference type="PANTHER" id="PTHR43094">
    <property type="entry name" value="AMINOTRANSFERASE"/>
    <property type="match status" value="1"/>
</dbReference>
<comment type="caution">
    <text evidence="5">The sequence shown here is derived from an EMBL/GenBank/DDBJ whole genome shotgun (WGS) entry which is preliminary data.</text>
</comment>
<dbReference type="Proteomes" id="UP000633263">
    <property type="component" value="Unassembled WGS sequence"/>
</dbReference>
<gene>
    <name evidence="5" type="primary">spuC</name>
    <name evidence="5" type="ORF">GCM10009083_28310</name>
</gene>
<reference evidence="6" key="1">
    <citation type="journal article" date="2019" name="Int. J. Syst. Evol. Microbiol.">
        <title>The Global Catalogue of Microorganisms (GCM) 10K type strain sequencing project: providing services to taxonomists for standard genome sequencing and annotation.</title>
        <authorList>
            <consortium name="The Broad Institute Genomics Platform"/>
            <consortium name="The Broad Institute Genome Sequencing Center for Infectious Disease"/>
            <person name="Wu L."/>
            <person name="Ma J."/>
        </authorList>
    </citation>
    <scope>NUCLEOTIDE SEQUENCE [LARGE SCALE GENOMIC DNA]</scope>
    <source>
        <strain evidence="6">JCM 11590</strain>
    </source>
</reference>
<dbReference type="Gene3D" id="3.90.1150.10">
    <property type="entry name" value="Aspartate Aminotransferase, domain 1"/>
    <property type="match status" value="1"/>
</dbReference>
<dbReference type="InterPro" id="IPR015424">
    <property type="entry name" value="PyrdxlP-dep_Trfase"/>
</dbReference>
<dbReference type="InterPro" id="IPR005814">
    <property type="entry name" value="Aminotrans_3"/>
</dbReference>
<name>A0ABQ2CST3_9GAMM</name>
<evidence type="ECO:0000256" key="2">
    <source>
        <dbReference type="ARBA" id="ARBA00008954"/>
    </source>
</evidence>
<dbReference type="CDD" id="cd00610">
    <property type="entry name" value="OAT_like"/>
    <property type="match status" value="1"/>
</dbReference>
<sequence length="458" mass="50248">MTTAGKLDTARLQALDAAHHLHPFTDHRELGGRGTRIIERAAGVYLWDSEGNRLLDGMAGLWCVNIGYGRSELADAAHRQMLELPYYNSFFQCTHPPAVELAHAIAEQAPAHMNHVFFTGSGSEANDTVLRMVRRYWDLQGQPLRKTVIGRTNGYHGSTVAGASLGGMGAMHEQGDLPIPGIAHIAQPYWYGEGGDMDEDEFGLWAARQLEAKILELGADRVAAFIAEPIQGAGGVIVPPATYWPEIQRIVDRYGILLVVDEVICGFGRTGEWFGSQYYNIRPDLMPIAKGMTSGYLPMGGVIVGERVARALIDEGGEFFHGYTYSGHPVAAAVALENLRILRDEGIVDYARNEAAPYLQKRIRELADHPLVGEVRGVGMLGAIELVKDRNTRERFPGKGAAGSLCRDLCIRNGLVMRAVGDSMIMSPPLVIEPQEIDELFDKAWRTLNMTAQQLGRS</sequence>
<dbReference type="PROSITE" id="PS00600">
    <property type="entry name" value="AA_TRANSFER_CLASS_3"/>
    <property type="match status" value="1"/>
</dbReference>
<dbReference type="GO" id="GO:0008483">
    <property type="term" value="F:transaminase activity"/>
    <property type="evidence" value="ECO:0007669"/>
    <property type="project" value="UniProtKB-KW"/>
</dbReference>
<evidence type="ECO:0000256" key="3">
    <source>
        <dbReference type="ARBA" id="ARBA00022898"/>
    </source>
</evidence>
<comment type="similarity">
    <text evidence="2 4">Belongs to the class-III pyridoxal-phosphate-dependent aminotransferase family.</text>
</comment>
<keyword evidence="5" id="KW-0808">Transferase</keyword>
<dbReference type="InterPro" id="IPR015422">
    <property type="entry name" value="PyrdxlP-dep_Trfase_small"/>
</dbReference>
<dbReference type="PANTHER" id="PTHR43094:SF1">
    <property type="entry name" value="AMINOTRANSFERASE CLASS-III"/>
    <property type="match status" value="1"/>
</dbReference>
<dbReference type="RefSeq" id="WP_188637316.1">
    <property type="nucleotide sequence ID" value="NZ_BMNN01000010.1"/>
</dbReference>
<dbReference type="PIRSF" id="PIRSF000521">
    <property type="entry name" value="Transaminase_4ab_Lys_Orn"/>
    <property type="match status" value="1"/>
</dbReference>
<accession>A0ABQ2CST3</accession>
<dbReference type="InterPro" id="IPR015421">
    <property type="entry name" value="PyrdxlP-dep_Trfase_major"/>
</dbReference>
<dbReference type="EMBL" id="BMNN01000010">
    <property type="protein sequence ID" value="GGJ09704.1"/>
    <property type="molecule type" value="Genomic_DNA"/>
</dbReference>
<dbReference type="InterPro" id="IPR049704">
    <property type="entry name" value="Aminotrans_3_PPA_site"/>
</dbReference>
<dbReference type="Pfam" id="PF00202">
    <property type="entry name" value="Aminotran_3"/>
    <property type="match status" value="1"/>
</dbReference>
<dbReference type="Gene3D" id="3.40.640.10">
    <property type="entry name" value="Type I PLP-dependent aspartate aminotransferase-like (Major domain)"/>
    <property type="match status" value="1"/>
</dbReference>
<dbReference type="NCBIfam" id="NF004767">
    <property type="entry name" value="PRK06105.1"/>
    <property type="match status" value="1"/>
</dbReference>
<protein>
    <submittedName>
        <fullName evidence="5">Aspartate aminotransferase family protein</fullName>
    </submittedName>
</protein>
<proteinExistence type="inferred from homology"/>
<keyword evidence="6" id="KW-1185">Reference proteome</keyword>
<evidence type="ECO:0000313" key="6">
    <source>
        <dbReference type="Proteomes" id="UP000633263"/>
    </source>
</evidence>
<evidence type="ECO:0000256" key="4">
    <source>
        <dbReference type="RuleBase" id="RU003560"/>
    </source>
</evidence>